<evidence type="ECO:0000313" key="2">
    <source>
        <dbReference type="EMBL" id="KAB2631059.1"/>
    </source>
</evidence>
<organism evidence="2 3">
    <name type="scientific">Pyrus ussuriensis x Pyrus communis</name>
    <dbReference type="NCBI Taxonomy" id="2448454"/>
    <lineage>
        <taxon>Eukaryota</taxon>
        <taxon>Viridiplantae</taxon>
        <taxon>Streptophyta</taxon>
        <taxon>Embryophyta</taxon>
        <taxon>Tracheophyta</taxon>
        <taxon>Spermatophyta</taxon>
        <taxon>Magnoliopsida</taxon>
        <taxon>eudicotyledons</taxon>
        <taxon>Gunneridae</taxon>
        <taxon>Pentapetalae</taxon>
        <taxon>rosids</taxon>
        <taxon>fabids</taxon>
        <taxon>Rosales</taxon>
        <taxon>Rosaceae</taxon>
        <taxon>Amygdaloideae</taxon>
        <taxon>Maleae</taxon>
        <taxon>Pyrus</taxon>
    </lineage>
</organism>
<dbReference type="Proteomes" id="UP000327157">
    <property type="component" value="Chromosome 12"/>
</dbReference>
<feature type="compositionally biased region" description="Acidic residues" evidence="1">
    <location>
        <begin position="78"/>
        <end position="87"/>
    </location>
</feature>
<gene>
    <name evidence="2" type="ORF">D8674_008578</name>
</gene>
<feature type="region of interest" description="Disordered" evidence="1">
    <location>
        <begin position="58"/>
        <end position="96"/>
    </location>
</feature>
<reference evidence="2 3" key="1">
    <citation type="submission" date="2019-09" db="EMBL/GenBank/DDBJ databases">
        <authorList>
            <person name="Ou C."/>
        </authorList>
    </citation>
    <scope>NUCLEOTIDE SEQUENCE [LARGE SCALE GENOMIC DNA]</scope>
    <source>
        <strain evidence="2">S2</strain>
        <tissue evidence="2">Leaf</tissue>
    </source>
</reference>
<keyword evidence="3" id="KW-1185">Reference proteome</keyword>
<feature type="compositionally biased region" description="Gly residues" evidence="1">
    <location>
        <begin position="66"/>
        <end position="75"/>
    </location>
</feature>
<name>A0A5N5HTL4_9ROSA</name>
<sequence>MLSCERVEEGWPFPRPSCPTMELCAPKPMRFCLPSPKIKSGLSSRTAIDWLWMAATPMRSVDGKGGESNGLGGSDGGEKEEEGDQDWEQNGGRRHIDRESGFEFVVVVVSLEEEDDGEGR</sequence>
<comment type="caution">
    <text evidence="2">The sequence shown here is derived from an EMBL/GenBank/DDBJ whole genome shotgun (WGS) entry which is preliminary data.</text>
</comment>
<reference evidence="2 3" key="3">
    <citation type="submission" date="2019-11" db="EMBL/GenBank/DDBJ databases">
        <title>A de novo genome assembly of a pear dwarfing rootstock.</title>
        <authorList>
            <person name="Wang F."/>
            <person name="Wang J."/>
            <person name="Li S."/>
            <person name="Zhang Y."/>
            <person name="Fang M."/>
            <person name="Ma L."/>
            <person name="Zhao Y."/>
            <person name="Jiang S."/>
        </authorList>
    </citation>
    <scope>NUCLEOTIDE SEQUENCE [LARGE SCALE GENOMIC DNA]</scope>
    <source>
        <strain evidence="2">S2</strain>
        <tissue evidence="2">Leaf</tissue>
    </source>
</reference>
<evidence type="ECO:0000256" key="1">
    <source>
        <dbReference type="SAM" id="MobiDB-lite"/>
    </source>
</evidence>
<proteinExistence type="predicted"/>
<accession>A0A5N5HTL4</accession>
<reference evidence="3" key="2">
    <citation type="submission" date="2019-10" db="EMBL/GenBank/DDBJ databases">
        <title>A de novo genome assembly of a pear dwarfing rootstock.</title>
        <authorList>
            <person name="Wang F."/>
            <person name="Wang J."/>
            <person name="Li S."/>
            <person name="Zhang Y."/>
            <person name="Fang M."/>
            <person name="Ma L."/>
            <person name="Zhao Y."/>
            <person name="Jiang S."/>
        </authorList>
    </citation>
    <scope>NUCLEOTIDE SEQUENCE [LARGE SCALE GENOMIC DNA]</scope>
</reference>
<dbReference type="EMBL" id="SMOL01000143">
    <property type="protein sequence ID" value="KAB2631059.1"/>
    <property type="molecule type" value="Genomic_DNA"/>
</dbReference>
<evidence type="ECO:0000313" key="3">
    <source>
        <dbReference type="Proteomes" id="UP000327157"/>
    </source>
</evidence>
<protein>
    <submittedName>
        <fullName evidence="2">Aspartic proteinase nepenthesin-2-like</fullName>
    </submittedName>
</protein>
<dbReference type="AlphaFoldDB" id="A0A5N5HTL4"/>